<protein>
    <recommendedName>
        <fullName evidence="1">F-box associated beta-propeller type 3 domain-containing protein</fullName>
    </recommendedName>
</protein>
<dbReference type="InterPro" id="IPR013187">
    <property type="entry name" value="F-box-assoc_dom_typ3"/>
</dbReference>
<proteinExistence type="predicted"/>
<organism evidence="2 3">
    <name type="scientific">Protea cynaroides</name>
    <dbReference type="NCBI Taxonomy" id="273540"/>
    <lineage>
        <taxon>Eukaryota</taxon>
        <taxon>Viridiplantae</taxon>
        <taxon>Streptophyta</taxon>
        <taxon>Embryophyta</taxon>
        <taxon>Tracheophyta</taxon>
        <taxon>Spermatophyta</taxon>
        <taxon>Magnoliopsida</taxon>
        <taxon>Proteales</taxon>
        <taxon>Proteaceae</taxon>
        <taxon>Protea</taxon>
    </lineage>
</organism>
<dbReference type="NCBIfam" id="TIGR01640">
    <property type="entry name" value="F_box_assoc_1"/>
    <property type="match status" value="1"/>
</dbReference>
<dbReference type="PANTHER" id="PTHR31672:SF13">
    <property type="entry name" value="F-BOX PROTEIN CPR30-LIKE"/>
    <property type="match status" value="1"/>
</dbReference>
<sequence>MVNGEGEWKTREIPMVCHLKSSDFRNREIIVSCNGFLCITPIQGCGPVCLLNPITRERMMLPKSQLTLSPTLLIPGYCVGFGFDLLSNKYKVVRVYYENHQAYSDGEVRGFSEIITVGETTWRKLDSPEEFRKTRLLYGSYSNPVFLDGTLYWLTNNYSWLCSGKKVDILALDMDSEKFWSIEDCPSPRQFRNRRSLIIVDGSLAIIDYHSYYDYNPDSLCSMEIWLLKGSKTMGFSFNSTTYDMSGLLHPQNKWEDFFVIAKLDHDTFLLRMDLLEKNEYSIVLYSPERKQYSSVHESSNKIFQHCWMMPTLRSLKAAIDK</sequence>
<dbReference type="PANTHER" id="PTHR31672">
    <property type="entry name" value="BNACNNG10540D PROTEIN"/>
    <property type="match status" value="1"/>
</dbReference>
<gene>
    <name evidence="2" type="ORF">NE237_025525</name>
</gene>
<comment type="caution">
    <text evidence="2">The sequence shown here is derived from an EMBL/GenBank/DDBJ whole genome shotgun (WGS) entry which is preliminary data.</text>
</comment>
<dbReference type="OrthoDB" id="606438at2759"/>
<name>A0A9Q0JZL2_9MAGN</name>
<evidence type="ECO:0000259" key="1">
    <source>
        <dbReference type="Pfam" id="PF08268"/>
    </source>
</evidence>
<dbReference type="Pfam" id="PF08268">
    <property type="entry name" value="FBA_3"/>
    <property type="match status" value="1"/>
</dbReference>
<feature type="domain" description="F-box associated beta-propeller type 3" evidence="1">
    <location>
        <begin position="25"/>
        <end position="297"/>
    </location>
</feature>
<dbReference type="AlphaFoldDB" id="A0A9Q0JZL2"/>
<keyword evidence="3" id="KW-1185">Reference proteome</keyword>
<evidence type="ECO:0000313" key="2">
    <source>
        <dbReference type="EMBL" id="KAJ4958414.1"/>
    </source>
</evidence>
<dbReference type="EMBL" id="JAMYWD010000010">
    <property type="protein sequence ID" value="KAJ4958414.1"/>
    <property type="molecule type" value="Genomic_DNA"/>
</dbReference>
<dbReference type="InterPro" id="IPR017451">
    <property type="entry name" value="F-box-assoc_interact_dom"/>
</dbReference>
<dbReference type="InterPro" id="IPR050796">
    <property type="entry name" value="SCF_F-box_component"/>
</dbReference>
<accession>A0A9Q0JZL2</accession>
<dbReference type="Proteomes" id="UP001141806">
    <property type="component" value="Unassembled WGS sequence"/>
</dbReference>
<reference evidence="2" key="1">
    <citation type="journal article" date="2023" name="Plant J.">
        <title>The genome of the king protea, Protea cynaroides.</title>
        <authorList>
            <person name="Chang J."/>
            <person name="Duong T.A."/>
            <person name="Schoeman C."/>
            <person name="Ma X."/>
            <person name="Roodt D."/>
            <person name="Barker N."/>
            <person name="Li Z."/>
            <person name="Van de Peer Y."/>
            <person name="Mizrachi E."/>
        </authorList>
    </citation>
    <scope>NUCLEOTIDE SEQUENCE</scope>
    <source>
        <tissue evidence="2">Young leaves</tissue>
    </source>
</reference>
<evidence type="ECO:0000313" key="3">
    <source>
        <dbReference type="Proteomes" id="UP001141806"/>
    </source>
</evidence>